<sequence>MKKFTDSSSLTDNATIDSTEMYDSSAELIGYVSTTYPKTLAKNGIYVKRIIINNAQGRTVQLIAWANNTRILSKFEAGEAFLCIERVYSNPAKPNSLYDGGNVRFGLVVNEKCNINILGTFDEKLAEEVSATVDFDTITNVIGPISQYVQVTSSLQQRENAPPYIRVETVSDIQLDETKNKESLCFLLAGYQYVE</sequence>
<comment type="caution">
    <text evidence="1">The sequence shown here is derived from an EMBL/GenBank/DDBJ whole genome shotgun (WGS) entry which is preliminary data.</text>
</comment>
<reference evidence="1" key="1">
    <citation type="submission" date="2023-04" db="EMBL/GenBank/DDBJ databases">
        <title>A chromosome-level genome assembly of the parasitoid wasp Eretmocerus hayati.</title>
        <authorList>
            <person name="Zhong Y."/>
            <person name="Liu S."/>
            <person name="Liu Y."/>
        </authorList>
    </citation>
    <scope>NUCLEOTIDE SEQUENCE</scope>
    <source>
        <strain evidence="1">ZJU_SS_LIU_2023</strain>
    </source>
</reference>
<evidence type="ECO:0000313" key="2">
    <source>
        <dbReference type="Proteomes" id="UP001239111"/>
    </source>
</evidence>
<accession>A0ACC2N704</accession>
<name>A0ACC2N704_9HYME</name>
<gene>
    <name evidence="1" type="ORF">QAD02_008138</name>
</gene>
<dbReference type="Proteomes" id="UP001239111">
    <property type="component" value="Chromosome 4"/>
</dbReference>
<organism evidence="1 2">
    <name type="scientific">Eretmocerus hayati</name>
    <dbReference type="NCBI Taxonomy" id="131215"/>
    <lineage>
        <taxon>Eukaryota</taxon>
        <taxon>Metazoa</taxon>
        <taxon>Ecdysozoa</taxon>
        <taxon>Arthropoda</taxon>
        <taxon>Hexapoda</taxon>
        <taxon>Insecta</taxon>
        <taxon>Pterygota</taxon>
        <taxon>Neoptera</taxon>
        <taxon>Endopterygota</taxon>
        <taxon>Hymenoptera</taxon>
        <taxon>Apocrita</taxon>
        <taxon>Proctotrupomorpha</taxon>
        <taxon>Chalcidoidea</taxon>
        <taxon>Aphelinidae</taxon>
        <taxon>Aphelininae</taxon>
        <taxon>Eretmocerus</taxon>
    </lineage>
</organism>
<keyword evidence="2" id="KW-1185">Reference proteome</keyword>
<evidence type="ECO:0000313" key="1">
    <source>
        <dbReference type="EMBL" id="KAJ8666476.1"/>
    </source>
</evidence>
<proteinExistence type="predicted"/>
<dbReference type="EMBL" id="CM056744">
    <property type="protein sequence ID" value="KAJ8666476.1"/>
    <property type="molecule type" value="Genomic_DNA"/>
</dbReference>
<protein>
    <submittedName>
        <fullName evidence="1">Uncharacterized protein</fullName>
    </submittedName>
</protein>